<evidence type="ECO:0000256" key="8">
    <source>
        <dbReference type="ARBA" id="ARBA00022989"/>
    </source>
</evidence>
<dbReference type="SUPFAM" id="SSF47384">
    <property type="entry name" value="Homodimeric domain of signal transducing histidine kinase"/>
    <property type="match status" value="1"/>
</dbReference>
<evidence type="ECO:0000256" key="11">
    <source>
        <dbReference type="SAM" id="Phobius"/>
    </source>
</evidence>
<dbReference type="Gene3D" id="3.30.565.10">
    <property type="entry name" value="Histidine kinase-like ATPase, C-terminal domain"/>
    <property type="match status" value="1"/>
</dbReference>
<dbReference type="SUPFAM" id="SSF158472">
    <property type="entry name" value="HAMP domain-like"/>
    <property type="match status" value="1"/>
</dbReference>
<dbReference type="PROSITE" id="PS50885">
    <property type="entry name" value="HAMP"/>
    <property type="match status" value="1"/>
</dbReference>
<dbReference type="Pfam" id="PF00672">
    <property type="entry name" value="HAMP"/>
    <property type="match status" value="1"/>
</dbReference>
<dbReference type="SUPFAM" id="SSF55874">
    <property type="entry name" value="ATPase domain of HSP90 chaperone/DNA topoisomerase II/histidine kinase"/>
    <property type="match status" value="1"/>
</dbReference>
<dbReference type="PANTHER" id="PTHR45436">
    <property type="entry name" value="SENSOR HISTIDINE KINASE YKOH"/>
    <property type="match status" value="1"/>
</dbReference>
<evidence type="ECO:0000313" key="14">
    <source>
        <dbReference type="EMBL" id="MFC5728584.1"/>
    </source>
</evidence>
<keyword evidence="7 14" id="KW-0418">Kinase</keyword>
<sequence>MTTRGDGLGGLSVRWRLTAVYTAVAVASAAVLLAGIYVLVSLDQRSGRFIGTTTRLDSTSAVPPPGNDMLVKRAIIDAQGEAVDSTLGNLLLWSGIGLVLMTAVSVYVGWLFAGRALRPVHTITSRARRISADSLDERLALEGPRDELREMAETFDSLLDRIQEAFESERRLVATMSHELRTPLANQRTALDVALADPDADAADLRRAGEVALGQAERAQRTVDGLLTLARVQAGVEAVRLGPVAFDEVVRAAVDAARQDAPSLAWEVGVDPVMVRGDAELLARAVGNLVQNAVVHNVPDGWVRVRLLAGVGAAVLEVANSGPRVPPDTVHALTLPFRRGSADRTTSDRGTGLGLTIVQAVADHHGAGLRLTPLPDGGLQVELSLPLGP</sequence>
<comment type="subcellular location">
    <subcellularLocation>
        <location evidence="2">Cell membrane</location>
    </subcellularLocation>
</comment>
<feature type="domain" description="Histidine kinase" evidence="12">
    <location>
        <begin position="175"/>
        <end position="389"/>
    </location>
</feature>
<dbReference type="CDD" id="cd06225">
    <property type="entry name" value="HAMP"/>
    <property type="match status" value="1"/>
</dbReference>
<evidence type="ECO:0000259" key="13">
    <source>
        <dbReference type="PROSITE" id="PS50885"/>
    </source>
</evidence>
<dbReference type="Gene3D" id="1.10.287.130">
    <property type="match status" value="1"/>
</dbReference>
<dbReference type="InterPro" id="IPR003594">
    <property type="entry name" value="HATPase_dom"/>
</dbReference>
<keyword evidence="9" id="KW-0902">Two-component regulatory system</keyword>
<accession>A0ABW0ZG49</accession>
<dbReference type="PANTHER" id="PTHR45436:SF5">
    <property type="entry name" value="SENSOR HISTIDINE KINASE TRCS"/>
    <property type="match status" value="1"/>
</dbReference>
<dbReference type="Proteomes" id="UP001596072">
    <property type="component" value="Unassembled WGS sequence"/>
</dbReference>
<gene>
    <name evidence="14" type="ORF">ACFPQB_06610</name>
</gene>
<evidence type="ECO:0000256" key="2">
    <source>
        <dbReference type="ARBA" id="ARBA00004236"/>
    </source>
</evidence>
<dbReference type="SMART" id="SM00304">
    <property type="entry name" value="HAMP"/>
    <property type="match status" value="1"/>
</dbReference>
<feature type="transmembrane region" description="Helical" evidence="11">
    <location>
        <begin position="20"/>
        <end position="40"/>
    </location>
</feature>
<keyword evidence="15" id="KW-1185">Reference proteome</keyword>
<reference evidence="15" key="1">
    <citation type="journal article" date="2019" name="Int. J. Syst. Evol. Microbiol.">
        <title>The Global Catalogue of Microorganisms (GCM) 10K type strain sequencing project: providing services to taxonomists for standard genome sequencing and annotation.</title>
        <authorList>
            <consortium name="The Broad Institute Genomics Platform"/>
            <consortium name="The Broad Institute Genome Sequencing Center for Infectious Disease"/>
            <person name="Wu L."/>
            <person name="Ma J."/>
        </authorList>
    </citation>
    <scope>NUCLEOTIDE SEQUENCE [LARGE SCALE GENOMIC DNA]</scope>
    <source>
        <strain evidence="15">YIM 94188</strain>
    </source>
</reference>
<evidence type="ECO:0000256" key="4">
    <source>
        <dbReference type="ARBA" id="ARBA00022553"/>
    </source>
</evidence>
<dbReference type="Pfam" id="PF00512">
    <property type="entry name" value="HisKA"/>
    <property type="match status" value="1"/>
</dbReference>
<evidence type="ECO:0000256" key="6">
    <source>
        <dbReference type="ARBA" id="ARBA00022692"/>
    </source>
</evidence>
<comment type="caution">
    <text evidence="14">The sequence shown here is derived from an EMBL/GenBank/DDBJ whole genome shotgun (WGS) entry which is preliminary data.</text>
</comment>
<evidence type="ECO:0000256" key="9">
    <source>
        <dbReference type="ARBA" id="ARBA00023012"/>
    </source>
</evidence>
<comment type="catalytic activity">
    <reaction evidence="1">
        <text>ATP + protein L-histidine = ADP + protein N-phospho-L-histidine.</text>
        <dbReference type="EC" id="2.7.13.3"/>
    </reaction>
</comment>
<dbReference type="CDD" id="cd00082">
    <property type="entry name" value="HisKA"/>
    <property type="match status" value="1"/>
</dbReference>
<organism evidence="14 15">
    <name type="scientific">Nocardioides vastitatis</name>
    <dbReference type="NCBI Taxonomy" id="2568655"/>
    <lineage>
        <taxon>Bacteria</taxon>
        <taxon>Bacillati</taxon>
        <taxon>Actinomycetota</taxon>
        <taxon>Actinomycetes</taxon>
        <taxon>Propionibacteriales</taxon>
        <taxon>Nocardioidaceae</taxon>
        <taxon>Nocardioides</taxon>
    </lineage>
</organism>
<keyword evidence="10 11" id="KW-0472">Membrane</keyword>
<dbReference type="RefSeq" id="WP_136436811.1">
    <property type="nucleotide sequence ID" value="NZ_JBHSNS010000002.1"/>
</dbReference>
<dbReference type="GO" id="GO:0016301">
    <property type="term" value="F:kinase activity"/>
    <property type="evidence" value="ECO:0007669"/>
    <property type="project" value="UniProtKB-KW"/>
</dbReference>
<dbReference type="EMBL" id="JBHSNS010000002">
    <property type="protein sequence ID" value="MFC5728584.1"/>
    <property type="molecule type" value="Genomic_DNA"/>
</dbReference>
<name>A0ABW0ZG49_9ACTN</name>
<evidence type="ECO:0000313" key="15">
    <source>
        <dbReference type="Proteomes" id="UP001596072"/>
    </source>
</evidence>
<keyword evidence="8 11" id="KW-1133">Transmembrane helix</keyword>
<evidence type="ECO:0000256" key="10">
    <source>
        <dbReference type="ARBA" id="ARBA00023136"/>
    </source>
</evidence>
<keyword evidence="6 11" id="KW-0812">Transmembrane</keyword>
<feature type="transmembrane region" description="Helical" evidence="11">
    <location>
        <begin position="90"/>
        <end position="113"/>
    </location>
</feature>
<dbReference type="EC" id="2.7.13.3" evidence="3"/>
<evidence type="ECO:0000256" key="7">
    <source>
        <dbReference type="ARBA" id="ARBA00022777"/>
    </source>
</evidence>
<dbReference type="InterPro" id="IPR003660">
    <property type="entry name" value="HAMP_dom"/>
</dbReference>
<keyword evidence="5" id="KW-0808">Transferase</keyword>
<proteinExistence type="predicted"/>
<dbReference type="Pfam" id="PF02518">
    <property type="entry name" value="HATPase_c"/>
    <property type="match status" value="1"/>
</dbReference>
<protein>
    <recommendedName>
        <fullName evidence="3">histidine kinase</fullName>
        <ecNumber evidence="3">2.7.13.3</ecNumber>
    </recommendedName>
</protein>
<dbReference type="InterPro" id="IPR004358">
    <property type="entry name" value="Sig_transdc_His_kin-like_C"/>
</dbReference>
<dbReference type="SMART" id="SM00387">
    <property type="entry name" value="HATPase_c"/>
    <property type="match status" value="1"/>
</dbReference>
<feature type="domain" description="HAMP" evidence="13">
    <location>
        <begin position="114"/>
        <end position="167"/>
    </location>
</feature>
<evidence type="ECO:0000256" key="5">
    <source>
        <dbReference type="ARBA" id="ARBA00022679"/>
    </source>
</evidence>
<dbReference type="PRINTS" id="PR00344">
    <property type="entry name" value="BCTRLSENSOR"/>
</dbReference>
<evidence type="ECO:0000259" key="12">
    <source>
        <dbReference type="PROSITE" id="PS50109"/>
    </source>
</evidence>
<evidence type="ECO:0000256" key="1">
    <source>
        <dbReference type="ARBA" id="ARBA00000085"/>
    </source>
</evidence>
<evidence type="ECO:0000256" key="3">
    <source>
        <dbReference type="ARBA" id="ARBA00012438"/>
    </source>
</evidence>
<dbReference type="SMART" id="SM00388">
    <property type="entry name" value="HisKA"/>
    <property type="match status" value="1"/>
</dbReference>
<dbReference type="InterPro" id="IPR036890">
    <property type="entry name" value="HATPase_C_sf"/>
</dbReference>
<keyword evidence="4" id="KW-0597">Phosphoprotein</keyword>
<dbReference type="Gene3D" id="6.10.340.10">
    <property type="match status" value="1"/>
</dbReference>
<dbReference type="InterPro" id="IPR003661">
    <property type="entry name" value="HisK_dim/P_dom"/>
</dbReference>
<dbReference type="InterPro" id="IPR050428">
    <property type="entry name" value="TCS_sensor_his_kinase"/>
</dbReference>
<dbReference type="InterPro" id="IPR036097">
    <property type="entry name" value="HisK_dim/P_sf"/>
</dbReference>
<dbReference type="PROSITE" id="PS50109">
    <property type="entry name" value="HIS_KIN"/>
    <property type="match status" value="1"/>
</dbReference>
<dbReference type="InterPro" id="IPR005467">
    <property type="entry name" value="His_kinase_dom"/>
</dbReference>